<proteinExistence type="predicted"/>
<sequence length="107" mass="10899">MTTQFSCFGVEGILKNAVHSAVNVSEWDGAKATQLQAGGTHRAGGGLAVTQMLQGTQSMIMKDGSPVGGESSGTAIVKFASGSLAGKTLKFTTKTTGAGRFVLEFAD</sequence>
<organism evidence="1 2">
    <name type="scientific">Bradyrhizobium symbiodeficiens</name>
    <dbReference type="NCBI Taxonomy" id="1404367"/>
    <lineage>
        <taxon>Bacteria</taxon>
        <taxon>Pseudomonadati</taxon>
        <taxon>Pseudomonadota</taxon>
        <taxon>Alphaproteobacteria</taxon>
        <taxon>Hyphomicrobiales</taxon>
        <taxon>Nitrobacteraceae</taxon>
        <taxon>Bradyrhizobium</taxon>
    </lineage>
</organism>
<gene>
    <name evidence="1" type="ORF">FJN17_19695</name>
</gene>
<evidence type="ECO:0000313" key="2">
    <source>
        <dbReference type="Proteomes" id="UP000319298"/>
    </source>
</evidence>
<evidence type="ECO:0008006" key="3">
    <source>
        <dbReference type="Google" id="ProtNLM"/>
    </source>
</evidence>
<evidence type="ECO:0000313" key="1">
    <source>
        <dbReference type="EMBL" id="WWE88702.1"/>
    </source>
</evidence>
<keyword evidence="2" id="KW-1185">Reference proteome</keyword>
<accession>A0ABZ2F1R8</accession>
<reference evidence="1 2" key="2">
    <citation type="journal article" date="2020" name="Int. J. Syst. Evol. Microbiol.">
        <title>Description and complete genome sequences of Bradyrhizobium symbiodeficiens sp. nov., a non-symbiotic bacterium associated with legumes native to Canada.</title>
        <authorList>
            <person name="Bromfield E.S.P."/>
            <person name="Cloutier S."/>
            <person name="Nguyen H.D.T."/>
        </authorList>
    </citation>
    <scope>NUCLEOTIDE SEQUENCE [LARGE SCALE GENOMIC DNA]</scope>
    <source>
        <strain evidence="1 2">65S1MB</strain>
    </source>
</reference>
<dbReference type="RefSeq" id="WP_244621087.1">
    <property type="nucleotide sequence ID" value="NZ_CP041090.2"/>
</dbReference>
<name>A0ABZ2F1R8_9BRAD</name>
<protein>
    <recommendedName>
        <fullName evidence="3">DUF3224 domain-containing protein</fullName>
    </recommendedName>
</protein>
<dbReference type="Proteomes" id="UP000319298">
    <property type="component" value="Chromosome"/>
</dbReference>
<dbReference type="EMBL" id="CP041090">
    <property type="protein sequence ID" value="WWE88702.1"/>
    <property type="molecule type" value="Genomic_DNA"/>
</dbReference>
<reference evidence="2" key="1">
    <citation type="submission" date="2019-06" db="EMBL/GenBank/DDBJ databases">
        <title>Whole-Genome Sequence of Bradyrhizobium sp. 3 Strain 65S1MB.</title>
        <authorList>
            <person name="Bromfield E.S.P."/>
            <person name="Cloutier S."/>
            <person name="Nguyen H.D.T."/>
        </authorList>
    </citation>
    <scope>NUCLEOTIDE SEQUENCE [LARGE SCALE GENOMIC DNA]</scope>
    <source>
        <strain evidence="2">65S1MB</strain>
    </source>
</reference>